<gene>
    <name evidence="1" type="ORF">H9846_05000</name>
</gene>
<dbReference type="Pfam" id="PF12847">
    <property type="entry name" value="Methyltransf_18"/>
    <property type="match status" value="1"/>
</dbReference>
<dbReference type="GO" id="GO:0032259">
    <property type="term" value="P:methylation"/>
    <property type="evidence" value="ECO:0007669"/>
    <property type="project" value="UniProtKB-KW"/>
</dbReference>
<dbReference type="EMBL" id="DXEI01000076">
    <property type="protein sequence ID" value="HIX94796.1"/>
    <property type="molecule type" value="Genomic_DNA"/>
</dbReference>
<dbReference type="SUPFAM" id="SSF53335">
    <property type="entry name" value="S-adenosyl-L-methionine-dependent methyltransferases"/>
    <property type="match status" value="1"/>
</dbReference>
<dbReference type="Proteomes" id="UP000886751">
    <property type="component" value="Unassembled WGS sequence"/>
</dbReference>
<keyword evidence="1" id="KW-0808">Transferase</keyword>
<reference evidence="1" key="1">
    <citation type="journal article" date="2021" name="PeerJ">
        <title>Extensive microbial diversity within the chicken gut microbiome revealed by metagenomics and culture.</title>
        <authorList>
            <person name="Gilroy R."/>
            <person name="Ravi A."/>
            <person name="Getino M."/>
            <person name="Pursley I."/>
            <person name="Horton D.L."/>
            <person name="Alikhan N.F."/>
            <person name="Baker D."/>
            <person name="Gharbi K."/>
            <person name="Hall N."/>
            <person name="Watson M."/>
            <person name="Adriaenssens E.M."/>
            <person name="Foster-Nyarko E."/>
            <person name="Jarju S."/>
            <person name="Secka A."/>
            <person name="Antonio M."/>
            <person name="Oren A."/>
            <person name="Chaudhuri R.R."/>
            <person name="La Ragione R."/>
            <person name="Hildebrand F."/>
            <person name="Pallen M.J."/>
        </authorList>
    </citation>
    <scope>NUCLEOTIDE SEQUENCE</scope>
    <source>
        <strain evidence="1">ChiHecec2B26-7398</strain>
    </source>
</reference>
<dbReference type="Gene3D" id="3.40.50.150">
    <property type="entry name" value="Vaccinia Virus protein VP39"/>
    <property type="match status" value="1"/>
</dbReference>
<comment type="caution">
    <text evidence="1">The sequence shown here is derived from an EMBL/GenBank/DDBJ whole genome shotgun (WGS) entry which is preliminary data.</text>
</comment>
<evidence type="ECO:0000313" key="1">
    <source>
        <dbReference type="EMBL" id="HIX94796.1"/>
    </source>
</evidence>
<dbReference type="GO" id="GO:0008168">
    <property type="term" value="F:methyltransferase activity"/>
    <property type="evidence" value="ECO:0007669"/>
    <property type="project" value="UniProtKB-KW"/>
</dbReference>
<protein>
    <submittedName>
        <fullName evidence="1">Class I SAM-dependent methyltransferase</fullName>
    </submittedName>
</protein>
<dbReference type="AlphaFoldDB" id="A0A9D1Y0Q7"/>
<dbReference type="PANTHER" id="PTHR38451:SF1">
    <property type="entry name" value="TRNA (ADENINE(22)-N(1))-METHYLTRANSFERASE"/>
    <property type="match status" value="1"/>
</dbReference>
<accession>A0A9D1Y0Q7</accession>
<keyword evidence="1" id="KW-0489">Methyltransferase</keyword>
<proteinExistence type="predicted"/>
<sequence length="250" mass="26652">MARLSSRPAPCTASTPTRWWPSSTSILAVSNTPRLDARLAAAFGYVRPGHVAADIGCDHGKLSAALAGSGRCPLVLACDLRPDPLAKARQRCAPYGDKVQCRLGSGLSVLRPGEADDIIIAGMGAETIIEILEAAPWVFDARYNLVLVPATKHSVLRRWLARRGFALAGETLCQAAGRWYAVMNARYTGAAHEPDGLACLCGQTAGRPGFAAYCAQQNAKLKKYRRGLPPGPEADAVDALILELEERSCL</sequence>
<dbReference type="PANTHER" id="PTHR38451">
    <property type="entry name" value="TRNA (ADENINE(22)-N(1))-METHYLTRANSFERASE"/>
    <property type="match status" value="1"/>
</dbReference>
<name>A0A9D1Y0Q7_9FIRM</name>
<dbReference type="InterPro" id="IPR029063">
    <property type="entry name" value="SAM-dependent_MTases_sf"/>
</dbReference>
<evidence type="ECO:0000313" key="2">
    <source>
        <dbReference type="Proteomes" id="UP000886751"/>
    </source>
</evidence>
<reference evidence="1" key="2">
    <citation type="submission" date="2021-04" db="EMBL/GenBank/DDBJ databases">
        <authorList>
            <person name="Gilroy R."/>
        </authorList>
    </citation>
    <scope>NUCLEOTIDE SEQUENCE</scope>
    <source>
        <strain evidence="1">ChiHecec2B26-7398</strain>
    </source>
</reference>
<organism evidence="1 2">
    <name type="scientific">Candidatus Gemmiger excrementipullorum</name>
    <dbReference type="NCBI Taxonomy" id="2838610"/>
    <lineage>
        <taxon>Bacteria</taxon>
        <taxon>Bacillati</taxon>
        <taxon>Bacillota</taxon>
        <taxon>Clostridia</taxon>
        <taxon>Eubacteriales</taxon>
        <taxon>Gemmiger</taxon>
    </lineage>
</organism>